<accession>X1A381</accession>
<reference evidence="2" key="1">
    <citation type="journal article" date="2014" name="Front. Microbiol.">
        <title>High frequency of phylogenetically diverse reductive dehalogenase-homologous genes in deep subseafloor sedimentary metagenomes.</title>
        <authorList>
            <person name="Kawai M."/>
            <person name="Futagami T."/>
            <person name="Toyoda A."/>
            <person name="Takaki Y."/>
            <person name="Nishi S."/>
            <person name="Hori S."/>
            <person name="Arai W."/>
            <person name="Tsubouchi T."/>
            <person name="Morono Y."/>
            <person name="Uchiyama I."/>
            <person name="Ito T."/>
            <person name="Fujiyama A."/>
            <person name="Inagaki F."/>
            <person name="Takami H."/>
        </authorList>
    </citation>
    <scope>NUCLEOTIDE SEQUENCE</scope>
    <source>
        <strain evidence="2">Expedition CK06-06</strain>
    </source>
</reference>
<evidence type="ECO:0000313" key="2">
    <source>
        <dbReference type="EMBL" id="GAG76219.1"/>
    </source>
</evidence>
<protein>
    <recommendedName>
        <fullName evidence="1">Peptidoglycan beta-N-acetylmuramidase NamZ N-terminal domain-containing protein</fullName>
    </recommendedName>
</protein>
<feature type="non-terminal residue" evidence="2">
    <location>
        <position position="75"/>
    </location>
</feature>
<gene>
    <name evidence="2" type="ORF">S01H4_35084</name>
</gene>
<organism evidence="2">
    <name type="scientific">marine sediment metagenome</name>
    <dbReference type="NCBI Taxonomy" id="412755"/>
    <lineage>
        <taxon>unclassified sequences</taxon>
        <taxon>metagenomes</taxon>
        <taxon>ecological metagenomes</taxon>
    </lineage>
</organism>
<name>X1A381_9ZZZZ</name>
<comment type="caution">
    <text evidence="2">The sequence shown here is derived from an EMBL/GenBank/DDBJ whole genome shotgun (WGS) entry which is preliminary data.</text>
</comment>
<dbReference type="AlphaFoldDB" id="X1A381"/>
<dbReference type="Pfam" id="PF07075">
    <property type="entry name" value="NamZ_N"/>
    <property type="match status" value="1"/>
</dbReference>
<evidence type="ECO:0000259" key="1">
    <source>
        <dbReference type="Pfam" id="PF07075"/>
    </source>
</evidence>
<dbReference type="EMBL" id="BART01018614">
    <property type="protein sequence ID" value="GAG76219.1"/>
    <property type="molecule type" value="Genomic_DNA"/>
</dbReference>
<dbReference type="PANTHER" id="PTHR42915:SF1">
    <property type="entry name" value="PEPTIDOGLYCAN BETA-N-ACETYLMURAMIDASE NAMZ"/>
    <property type="match status" value="1"/>
</dbReference>
<dbReference type="InterPro" id="IPR008302">
    <property type="entry name" value="NamZ"/>
</dbReference>
<dbReference type="InterPro" id="IPR048502">
    <property type="entry name" value="NamZ_N"/>
</dbReference>
<dbReference type="GO" id="GO:0033922">
    <property type="term" value="F:peptidoglycan beta-N-acetylmuramidase activity"/>
    <property type="evidence" value="ECO:0007669"/>
    <property type="project" value="InterPro"/>
</dbReference>
<dbReference type="PANTHER" id="PTHR42915">
    <property type="entry name" value="HYPOTHETICAL 460 KDA PROTEIN IN FEUA-SIGW INTERGENIC REGION [PRECURSOR]"/>
    <property type="match status" value="1"/>
</dbReference>
<feature type="domain" description="Peptidoglycan beta-N-acetylmuramidase NamZ N-terminal" evidence="1">
    <location>
        <begin position="28"/>
        <end position="74"/>
    </location>
</feature>
<proteinExistence type="predicted"/>
<dbReference type="Gene3D" id="3.40.50.12170">
    <property type="entry name" value="Uncharacterised protein PF07075, DUF1343"/>
    <property type="match status" value="1"/>
</dbReference>
<sequence length="75" mass="8067">MAAAKIRVKPGAEIFLENHIGLVKNKRVGLITNPTGVDSSLNSLIELLFSHPDVDLIALYSPEHGVRGNAQAGEY</sequence>